<feature type="compositionally biased region" description="Basic and acidic residues" evidence="1">
    <location>
        <begin position="40"/>
        <end position="61"/>
    </location>
</feature>
<sequence>MESIVKCSLAFSFEIVTTSPRGKERGEKINKINADCLPETEARGKRSNAKEGRKEERDSRETPAMASTGNVSNVVAAATAAAAMVMSCGGDGARGGDRLTRRDEGGGGGRG</sequence>
<evidence type="ECO:0000256" key="1">
    <source>
        <dbReference type="SAM" id="MobiDB-lite"/>
    </source>
</evidence>
<feature type="region of interest" description="Disordered" evidence="1">
    <location>
        <begin position="87"/>
        <end position="111"/>
    </location>
</feature>
<organism evidence="2 3">
    <name type="scientific">Eucalyptus globulus</name>
    <name type="common">Tasmanian blue gum</name>
    <dbReference type="NCBI Taxonomy" id="34317"/>
    <lineage>
        <taxon>Eukaryota</taxon>
        <taxon>Viridiplantae</taxon>
        <taxon>Streptophyta</taxon>
        <taxon>Embryophyta</taxon>
        <taxon>Tracheophyta</taxon>
        <taxon>Spermatophyta</taxon>
        <taxon>Magnoliopsida</taxon>
        <taxon>eudicotyledons</taxon>
        <taxon>Gunneridae</taxon>
        <taxon>Pentapetalae</taxon>
        <taxon>rosids</taxon>
        <taxon>malvids</taxon>
        <taxon>Myrtales</taxon>
        <taxon>Myrtaceae</taxon>
        <taxon>Myrtoideae</taxon>
        <taxon>Eucalypteae</taxon>
        <taxon>Eucalyptus</taxon>
    </lineage>
</organism>
<evidence type="ECO:0000313" key="3">
    <source>
        <dbReference type="Proteomes" id="UP001634007"/>
    </source>
</evidence>
<feature type="region of interest" description="Disordered" evidence="1">
    <location>
        <begin position="19"/>
        <end position="70"/>
    </location>
</feature>
<accession>A0ABD3LUG6</accession>
<feature type="compositionally biased region" description="Basic and acidic residues" evidence="1">
    <location>
        <begin position="94"/>
        <end position="105"/>
    </location>
</feature>
<dbReference type="AlphaFoldDB" id="A0ABD3LUG6"/>
<comment type="caution">
    <text evidence="2">The sequence shown here is derived from an EMBL/GenBank/DDBJ whole genome shotgun (WGS) entry which is preliminary data.</text>
</comment>
<dbReference type="Proteomes" id="UP001634007">
    <property type="component" value="Unassembled WGS sequence"/>
</dbReference>
<feature type="compositionally biased region" description="Basic and acidic residues" evidence="1">
    <location>
        <begin position="21"/>
        <end position="30"/>
    </location>
</feature>
<keyword evidence="3" id="KW-1185">Reference proteome</keyword>
<reference evidence="2 3" key="1">
    <citation type="submission" date="2024-11" db="EMBL/GenBank/DDBJ databases">
        <title>Chromosome-level genome assembly of Eucalyptus globulus Labill. provides insights into its genome evolution.</title>
        <authorList>
            <person name="Li X."/>
        </authorList>
    </citation>
    <scope>NUCLEOTIDE SEQUENCE [LARGE SCALE GENOMIC DNA]</scope>
    <source>
        <strain evidence="2">CL2024</strain>
        <tissue evidence="2">Fresh tender leaves</tissue>
    </source>
</reference>
<gene>
    <name evidence="2" type="ORF">ACJRO7_002160</name>
</gene>
<protein>
    <submittedName>
        <fullName evidence="2">Uncharacterized protein</fullName>
    </submittedName>
</protein>
<evidence type="ECO:0000313" key="2">
    <source>
        <dbReference type="EMBL" id="KAL3755037.1"/>
    </source>
</evidence>
<dbReference type="EMBL" id="JBJKBG010000001">
    <property type="protein sequence ID" value="KAL3755037.1"/>
    <property type="molecule type" value="Genomic_DNA"/>
</dbReference>
<name>A0ABD3LUG6_EUCGL</name>
<proteinExistence type="predicted"/>